<evidence type="ECO:0000313" key="2">
    <source>
        <dbReference type="Proteomes" id="UP000324758"/>
    </source>
</evidence>
<dbReference type="OrthoDB" id="8246499at2"/>
<comment type="caution">
    <text evidence="1">The sequence shown here is derived from an EMBL/GenBank/DDBJ whole genome shotgun (WGS) entry which is preliminary data.</text>
</comment>
<dbReference type="EMBL" id="VSSS01000013">
    <property type="protein sequence ID" value="TYL98256.1"/>
    <property type="molecule type" value="Genomic_DNA"/>
</dbReference>
<gene>
    <name evidence="1" type="ORF">FXB40_06005</name>
</gene>
<protein>
    <submittedName>
        <fullName evidence="1">Uncharacterized protein</fullName>
    </submittedName>
</protein>
<sequence length="222" mass="23474">MFCAVCIFQFATEAGAQCSARDVLQNQLKLKTASSSHAQITPVRSIADLPVWKRITLGSYSNSLTLRNALDAIGCHVGGSAAEILARPAFIVSTIRKEVDLVTVSAAALGFETDTMTLAAIYERAKRLGLGIAAAEVGPQLRLQYLDQPLGEFLVIGMDPIKTWSGEEAILNVANGGAGLILIGQDGSAGAAISVTSRFVFERPTEAVLVDQLEQDAAFLPP</sequence>
<dbReference type="AlphaFoldDB" id="A0A5D3KKK1"/>
<evidence type="ECO:0000313" key="1">
    <source>
        <dbReference type="EMBL" id="TYL98256.1"/>
    </source>
</evidence>
<keyword evidence="2" id="KW-1185">Reference proteome</keyword>
<dbReference type="Proteomes" id="UP000324758">
    <property type="component" value="Unassembled WGS sequence"/>
</dbReference>
<reference evidence="1 2" key="1">
    <citation type="submission" date="2019-08" db="EMBL/GenBank/DDBJ databases">
        <title>Bradyrhizobium hipponensis sp. nov., a rhizobium isolated from a Lupinus angustifolius root nodule in Tunisia.</title>
        <authorList>
            <person name="Off K."/>
            <person name="Rejili M."/>
            <person name="Mars M."/>
            <person name="Brachmann A."/>
            <person name="Marin M."/>
        </authorList>
    </citation>
    <scope>NUCLEOTIDE SEQUENCE [LARGE SCALE GENOMIC DNA]</scope>
    <source>
        <strain evidence="1 2">CTAW71</strain>
    </source>
</reference>
<accession>A0A5D3KKK1</accession>
<organism evidence="1 2">
    <name type="scientific">Bradyrhizobium rifense</name>
    <dbReference type="NCBI Taxonomy" id="515499"/>
    <lineage>
        <taxon>Bacteria</taxon>
        <taxon>Pseudomonadati</taxon>
        <taxon>Pseudomonadota</taxon>
        <taxon>Alphaproteobacteria</taxon>
        <taxon>Hyphomicrobiales</taxon>
        <taxon>Nitrobacteraceae</taxon>
        <taxon>Bradyrhizobium</taxon>
    </lineage>
</organism>
<proteinExistence type="predicted"/>
<name>A0A5D3KKK1_9BRAD</name>